<evidence type="ECO:0000313" key="3">
    <source>
        <dbReference type="Proteomes" id="UP000646827"/>
    </source>
</evidence>
<dbReference type="GO" id="GO:0032040">
    <property type="term" value="C:small-subunit processome"/>
    <property type="evidence" value="ECO:0007669"/>
    <property type="project" value="TreeGrafter"/>
</dbReference>
<dbReference type="EMBL" id="JAEPRB010000015">
    <property type="protein sequence ID" value="KAG2226603.1"/>
    <property type="molecule type" value="Genomic_DNA"/>
</dbReference>
<feature type="repeat" description="WD" evidence="1">
    <location>
        <begin position="10"/>
        <end position="45"/>
    </location>
</feature>
<dbReference type="InterPro" id="IPR015943">
    <property type="entry name" value="WD40/YVTN_repeat-like_dom_sf"/>
</dbReference>
<dbReference type="Gene3D" id="2.130.10.10">
    <property type="entry name" value="YVTN repeat-like/Quinoprotein amine dehydrogenase"/>
    <property type="match status" value="3"/>
</dbReference>
<accession>A0A8H7SEI7</accession>
<evidence type="ECO:0000256" key="1">
    <source>
        <dbReference type="PROSITE-ProRule" id="PRU00221"/>
    </source>
</evidence>
<dbReference type="PANTHER" id="PTHR44163:SF1">
    <property type="entry name" value="U3 SMALL NUCLEOLAR RNA-ASSOCIATED PROTEIN 4 HOMOLOG"/>
    <property type="match status" value="1"/>
</dbReference>
<feature type="repeat" description="WD" evidence="1">
    <location>
        <begin position="127"/>
        <end position="168"/>
    </location>
</feature>
<evidence type="ECO:0000313" key="2">
    <source>
        <dbReference type="EMBL" id="KAG2226603.1"/>
    </source>
</evidence>
<dbReference type="GO" id="GO:0034455">
    <property type="term" value="C:t-UTP complex"/>
    <property type="evidence" value="ECO:0007669"/>
    <property type="project" value="TreeGrafter"/>
</dbReference>
<dbReference type="InterPro" id="IPR011047">
    <property type="entry name" value="Quinoprotein_ADH-like_sf"/>
</dbReference>
<dbReference type="GO" id="GO:0003723">
    <property type="term" value="F:RNA binding"/>
    <property type="evidence" value="ECO:0007669"/>
    <property type="project" value="TreeGrafter"/>
</dbReference>
<feature type="non-terminal residue" evidence="2">
    <location>
        <position position="1"/>
    </location>
</feature>
<sequence length="764" mass="85261">LMEVHRCRFVEFQPAAINALDFTPSTVKETRLAVGRADGSIEIWDPHNNFRFLKVIPGGKDLSVESLVWAHQSVVSDLGDDEDDQDPEEKTKELNELLAQPPRLFSSGLSPYIVEWDPVSLTVKETVDSNGGAVWCLAVNSTGTRLAAGCEDGRIRLFDIEDGRLDYMRSFAPQNGRVLSLAWGPEDDYIISGGSDSALRKWNAYTGETLLRMTVDRANGEPTLVWSVAALKDNTFVTGDSLGNLMFWNGDRGTMKQTIKAHAADILTLTANKEGTVVVTSGVDCKIMTYQKVEGNLSNKNKKKGTVSKGTWANVRRRRNHWHDVRALAIDDTNNIVVSGGVDVGLVAGVGGPLFADRLIQVSPFPEKYIVSLAKAQNLVMGTFFNSISLWRLGKGTNLVYFNYLAEDVEISPANNLALPELLEQHKKCLELQLKPDCNITSSSLSDDGQWIVVADVETVRLFQLYEMGDGQLAVKKMRTFDQALARYLATNDVAAGAHHVLFTPGSNRLVIVTVESRILVVDMLHWKEDNFDVVREFGHHRGLDSEGLQTKNSQVATVISITASSDGQWLATGDDANRIHVFNLDSLKHHIELPHSYHIHTALSFNDFRPNELFVGLANNEFHIYNVEKNRLTNWSKAHTDFTGTSLERIRDNIKGVAYNPAEPKQMLIYGNTFLCLVQLTNNKDVSSTQQQQSDKRQKRKRDVVGGVVHQVKSPIQMQVSTRYQQILFAGFKNDNSLVLIERPRFSVLEKLPPSFYKSRYGA</sequence>
<evidence type="ECO:0008006" key="4">
    <source>
        <dbReference type="Google" id="ProtNLM"/>
    </source>
</evidence>
<dbReference type="InterPro" id="IPR036322">
    <property type="entry name" value="WD40_repeat_dom_sf"/>
</dbReference>
<feature type="repeat" description="WD" evidence="1">
    <location>
        <begin position="171"/>
        <end position="212"/>
    </location>
</feature>
<dbReference type="GO" id="GO:0000462">
    <property type="term" value="P:maturation of SSU-rRNA from tricistronic rRNA transcript (SSU-rRNA, 5.8S rRNA, LSU-rRNA)"/>
    <property type="evidence" value="ECO:0007669"/>
    <property type="project" value="InterPro"/>
</dbReference>
<dbReference type="OrthoDB" id="8883818at2759"/>
<gene>
    <name evidence="2" type="ORF">INT45_005089</name>
</gene>
<comment type="caution">
    <text evidence="2">The sequence shown here is derived from an EMBL/GenBank/DDBJ whole genome shotgun (WGS) entry which is preliminary data.</text>
</comment>
<protein>
    <recommendedName>
        <fullName evidence="4">U3 small nucleolar RNA-associated protein 4</fullName>
    </recommendedName>
</protein>
<dbReference type="InterPro" id="IPR001680">
    <property type="entry name" value="WD40_rpt"/>
</dbReference>
<dbReference type="PROSITE" id="PS50082">
    <property type="entry name" value="WD_REPEATS_2"/>
    <property type="match status" value="3"/>
</dbReference>
<keyword evidence="1" id="KW-0853">WD repeat</keyword>
<dbReference type="PANTHER" id="PTHR44163">
    <property type="entry name" value="U3 SMALL NUCLEOLAR RNA-ASSOCIATED PROTEIN 4 HOMOLOG"/>
    <property type="match status" value="1"/>
</dbReference>
<dbReference type="SUPFAM" id="SSF50998">
    <property type="entry name" value="Quinoprotein alcohol dehydrogenase-like"/>
    <property type="match status" value="1"/>
</dbReference>
<dbReference type="GO" id="GO:0030686">
    <property type="term" value="C:90S preribosome"/>
    <property type="evidence" value="ECO:0007669"/>
    <property type="project" value="InterPro"/>
</dbReference>
<dbReference type="AlphaFoldDB" id="A0A8H7SEI7"/>
<dbReference type="Pfam" id="PF00400">
    <property type="entry name" value="WD40"/>
    <property type="match status" value="2"/>
</dbReference>
<dbReference type="InterPro" id="IPR046351">
    <property type="entry name" value="UTP4"/>
</dbReference>
<dbReference type="PROSITE" id="PS50294">
    <property type="entry name" value="WD_REPEATS_REGION"/>
    <property type="match status" value="1"/>
</dbReference>
<dbReference type="SMART" id="SM00320">
    <property type="entry name" value="WD40"/>
    <property type="match status" value="8"/>
</dbReference>
<keyword evidence="3" id="KW-1185">Reference proteome</keyword>
<proteinExistence type="predicted"/>
<organism evidence="2 3">
    <name type="scientific">Circinella minor</name>
    <dbReference type="NCBI Taxonomy" id="1195481"/>
    <lineage>
        <taxon>Eukaryota</taxon>
        <taxon>Fungi</taxon>
        <taxon>Fungi incertae sedis</taxon>
        <taxon>Mucoromycota</taxon>
        <taxon>Mucoromycotina</taxon>
        <taxon>Mucoromycetes</taxon>
        <taxon>Mucorales</taxon>
        <taxon>Lichtheimiaceae</taxon>
        <taxon>Circinella</taxon>
    </lineage>
</organism>
<dbReference type="SUPFAM" id="SSF50978">
    <property type="entry name" value="WD40 repeat-like"/>
    <property type="match status" value="1"/>
</dbReference>
<dbReference type="Proteomes" id="UP000646827">
    <property type="component" value="Unassembled WGS sequence"/>
</dbReference>
<reference evidence="2 3" key="1">
    <citation type="submission" date="2020-12" db="EMBL/GenBank/DDBJ databases">
        <title>Metabolic potential, ecology and presence of endohyphal bacteria is reflected in genomic diversity of Mucoromycotina.</title>
        <authorList>
            <person name="Muszewska A."/>
            <person name="Okrasinska A."/>
            <person name="Steczkiewicz K."/>
            <person name="Drgas O."/>
            <person name="Orlowska M."/>
            <person name="Perlinska-Lenart U."/>
            <person name="Aleksandrzak-Piekarczyk T."/>
            <person name="Szatraj K."/>
            <person name="Zielenkiewicz U."/>
            <person name="Pilsyk S."/>
            <person name="Malc E."/>
            <person name="Mieczkowski P."/>
            <person name="Kruszewska J.S."/>
            <person name="Biernat P."/>
            <person name="Pawlowska J."/>
        </authorList>
    </citation>
    <scope>NUCLEOTIDE SEQUENCE [LARGE SCALE GENOMIC DNA]</scope>
    <source>
        <strain evidence="2 3">CBS 142.35</strain>
    </source>
</reference>
<name>A0A8H7SEI7_9FUNG</name>